<proteinExistence type="predicted"/>
<keyword evidence="2" id="KW-1185">Reference proteome</keyword>
<reference evidence="1 2" key="1">
    <citation type="submission" date="2020-08" db="EMBL/GenBank/DDBJ databases">
        <title>Genomic Encyclopedia of Type Strains, Phase IV (KMG-IV): sequencing the most valuable type-strain genomes for metagenomic binning, comparative biology and taxonomic classification.</title>
        <authorList>
            <person name="Goeker M."/>
        </authorList>
    </citation>
    <scope>NUCLEOTIDE SEQUENCE [LARGE SCALE GENOMIC DNA]</scope>
    <source>
        <strain evidence="1 2">DSM 40141</strain>
    </source>
</reference>
<protein>
    <submittedName>
        <fullName evidence="1">Uncharacterized protein</fullName>
    </submittedName>
</protein>
<accession>A0A7X0HED9</accession>
<gene>
    <name evidence="1" type="ORF">HNQ79_002560</name>
</gene>
<evidence type="ECO:0000313" key="2">
    <source>
        <dbReference type="Proteomes" id="UP000540423"/>
    </source>
</evidence>
<dbReference type="Proteomes" id="UP000540423">
    <property type="component" value="Unassembled WGS sequence"/>
</dbReference>
<comment type="caution">
    <text evidence="1">The sequence shown here is derived from an EMBL/GenBank/DDBJ whole genome shotgun (WGS) entry which is preliminary data.</text>
</comment>
<organism evidence="1 2">
    <name type="scientific">Streptomyces candidus</name>
    <dbReference type="NCBI Taxonomy" id="67283"/>
    <lineage>
        <taxon>Bacteria</taxon>
        <taxon>Bacillati</taxon>
        <taxon>Actinomycetota</taxon>
        <taxon>Actinomycetes</taxon>
        <taxon>Kitasatosporales</taxon>
        <taxon>Streptomycetaceae</taxon>
        <taxon>Streptomyces</taxon>
    </lineage>
</organism>
<name>A0A7X0HED9_9ACTN</name>
<evidence type="ECO:0000313" key="1">
    <source>
        <dbReference type="EMBL" id="MBB6436097.1"/>
    </source>
</evidence>
<dbReference type="AlphaFoldDB" id="A0A7X0HED9"/>
<sequence>MTLWKISSVPSVDGWLHADPYRYPGAVTADDDLLPETACDLIAPEDSLLSPPNTAGRPLARLESSDHRRLDLHAALTGAGIAPAPGDAEPIEVRSALDDTTCAVLLRWMHRTW</sequence>
<dbReference type="EMBL" id="JACHEM010000005">
    <property type="protein sequence ID" value="MBB6436097.1"/>
    <property type="molecule type" value="Genomic_DNA"/>
</dbReference>
<dbReference type="RefSeq" id="WP_229923406.1">
    <property type="nucleotide sequence ID" value="NZ_BNBN01000005.1"/>
</dbReference>